<evidence type="ECO:0000313" key="2">
    <source>
        <dbReference type="EMBL" id="AML79841.1"/>
    </source>
</evidence>
<protein>
    <submittedName>
        <fullName evidence="1 2">Cytochrome B6-F complex subunit</fullName>
    </submittedName>
</protein>
<name>A0A0C5DLV5_GRALE</name>
<proteinExistence type="predicted"/>
<reference evidence="2" key="2">
    <citation type="journal article" date="2016" name="Mitochondrial DNA Part B Resour">
        <title>The complete chloroplast genome of Gracilariopsis lemaneiformis, an important economic red alga of the family Gracilariaceae.</title>
        <authorList>
            <person name="Zhang Y."/>
            <person name="Guo Y.-M."/>
            <person name="Li T.-J."/>
            <person name="Chen C.-H."/>
            <person name="Shen K.-N."/>
            <person name="Hsiao C.-D."/>
        </authorList>
    </citation>
    <scope>NUCLEOTIDE SEQUENCE</scope>
</reference>
<gene>
    <name evidence="1" type="primary">petP</name>
</gene>
<sequence>MKMLGKSAKIKKIYNNNNVEMVKYASQNGIIVGKKSIQHNQYKKTTIIELSNYTRIWMLPQEIEIIYKNIIR</sequence>
<dbReference type="GeneID" id="26995353"/>
<accession>A0A0C5DLV5</accession>
<dbReference type="AlphaFoldDB" id="A0A0C5DLV5"/>
<dbReference type="EMBL" id="KU179794">
    <property type="protein sequence ID" value="AML79841.1"/>
    <property type="molecule type" value="Genomic_DNA"/>
</dbReference>
<dbReference type="EMBL" id="KP330491">
    <property type="protein sequence ID" value="AJO68542.1"/>
    <property type="molecule type" value="Genomic_DNA"/>
</dbReference>
<keyword evidence="1" id="KW-0934">Plastid</keyword>
<keyword evidence="1" id="KW-0150">Chloroplast</keyword>
<dbReference type="RefSeq" id="YP_009237787.1">
    <property type="nucleotide sequence ID" value="NC_029644.1"/>
</dbReference>
<geneLocation type="chloroplast" evidence="1"/>
<organism evidence="1">
    <name type="scientific">Gracilariopsis lemaneiformis</name>
    <name type="common">Red alga</name>
    <name type="synonym">Gracilaria lemaneiformis</name>
    <dbReference type="NCBI Taxonomy" id="2782"/>
    <lineage>
        <taxon>Eukaryota</taxon>
        <taxon>Rhodophyta</taxon>
        <taxon>Florideophyceae</taxon>
        <taxon>Rhodymeniophycidae</taxon>
        <taxon>Gracilariales</taxon>
        <taxon>Gracilariaceae</taxon>
        <taxon>Gracilariopsis</taxon>
    </lineage>
</organism>
<reference evidence="1" key="1">
    <citation type="submission" date="2014-12" db="EMBL/GenBank/DDBJ databases">
        <title>The complete chloroplast genome of Gracilariopsis lemaneiformis.</title>
        <authorList>
            <person name="Bi G."/>
            <person name="Du Q."/>
            <person name="Sui Z."/>
            <person name="Mao Y."/>
        </authorList>
    </citation>
    <scope>NUCLEOTIDE SEQUENCE</scope>
</reference>
<evidence type="ECO:0000313" key="1">
    <source>
        <dbReference type="EMBL" id="AJO68542.1"/>
    </source>
</evidence>